<organism evidence="1 2">
    <name type="scientific">Anaeramoeba ignava</name>
    <name type="common">Anaerobic marine amoeba</name>
    <dbReference type="NCBI Taxonomy" id="1746090"/>
    <lineage>
        <taxon>Eukaryota</taxon>
        <taxon>Metamonada</taxon>
        <taxon>Anaeramoebidae</taxon>
        <taxon>Anaeramoeba</taxon>
    </lineage>
</organism>
<evidence type="ECO:0000313" key="1">
    <source>
        <dbReference type="EMBL" id="KAJ5074011.1"/>
    </source>
</evidence>
<reference evidence="1" key="1">
    <citation type="submission" date="2022-10" db="EMBL/GenBank/DDBJ databases">
        <title>Novel sulphate-reducing endosymbionts in the free-living metamonad Anaeramoeba.</title>
        <authorList>
            <person name="Jerlstrom-Hultqvist J."/>
            <person name="Cepicka I."/>
            <person name="Gallot-Lavallee L."/>
            <person name="Salas-Leiva D."/>
            <person name="Curtis B.A."/>
            <person name="Zahonova K."/>
            <person name="Pipaliya S."/>
            <person name="Dacks J."/>
            <person name="Roger A.J."/>
        </authorList>
    </citation>
    <scope>NUCLEOTIDE SEQUENCE</scope>
    <source>
        <strain evidence="1">BMAN</strain>
    </source>
</reference>
<evidence type="ECO:0000313" key="2">
    <source>
        <dbReference type="Proteomes" id="UP001149090"/>
    </source>
</evidence>
<name>A0A9Q0LJX1_ANAIG</name>
<protein>
    <submittedName>
        <fullName evidence="1">Uncharacterized protein</fullName>
    </submittedName>
</protein>
<accession>A0A9Q0LJX1</accession>
<dbReference type="AlphaFoldDB" id="A0A9Q0LJX1"/>
<comment type="caution">
    <text evidence="1">The sequence shown here is derived from an EMBL/GenBank/DDBJ whole genome shotgun (WGS) entry which is preliminary data.</text>
</comment>
<dbReference type="EMBL" id="JAPDFW010000070">
    <property type="protein sequence ID" value="KAJ5074011.1"/>
    <property type="molecule type" value="Genomic_DNA"/>
</dbReference>
<sequence length="92" mass="10847">MQLEDVKQINFDLFCMRHPSTLIKYSIISDTLNVFDFTTRRMPADCLQFVLHINSFVTKYLITTVENIFGFTNKYHAQIHLDLFCINSHSLK</sequence>
<keyword evidence="2" id="KW-1185">Reference proteome</keyword>
<gene>
    <name evidence="1" type="ORF">M0811_00639</name>
</gene>
<proteinExistence type="predicted"/>
<dbReference type="Proteomes" id="UP001149090">
    <property type="component" value="Unassembled WGS sequence"/>
</dbReference>